<comment type="caution">
    <text evidence="1">The sequence shown here is derived from an EMBL/GenBank/DDBJ whole genome shotgun (WGS) entry which is preliminary data.</text>
</comment>
<evidence type="ECO:0000313" key="1">
    <source>
        <dbReference type="EMBL" id="RFM34408.1"/>
    </source>
</evidence>
<sequence length="561" mass="65367">MDSNKLMVRDYLDSLKEDTELDFIFPLLLTVLGYRVIVTPKQAKGNPQFGKDVIAIGKTSDGTRALFYFELKAGSDKNIDDTTMTKQDGIIDSFRTAKYVEYEDHSIPGLNELPRQFVLVHTGTVNVNAQRTLDGFVKREFPDGNFDHWDINHLTDLFSTHLFSEYLLTDPESTRLFKRTLVLLDAPDYDLSDFYQLIEIQLRKITTVNGRSLTMFFATMNLLSAIILNYSENNNNLNPAKEAITYVVLRVWRFIIENKWERKRPILKHFGKIVSVHSVVLQKYFNKLLPIISKRDGFYSEKGGFFEYVGGPLRTYDVLGYMIYHFTELEFKENEKDPYNKTLREEHKRIIREVINNNSTCVRPLLDNHSIVICMVILYFMKRTDFSTRDRNFLHAFIKNTFDNIGLNYIYHQRLPELHSNVEALIEFVSTKMRPTAYTDSSSMLIPFLLEISVILGFQDIYENMKGEFAGVVNFQLPQFVPGSDIETILFSDNAPDEYFTEASLTYPDSMTEALEKLKAIPIESHEWKIEKAGFPYVRLLAHHFFKNDFVPSEWRRKILE</sequence>
<dbReference type="RefSeq" id="WP_116853992.1">
    <property type="nucleotide sequence ID" value="NZ_QTJV01000004.1"/>
</dbReference>
<dbReference type="AlphaFoldDB" id="A0A3E1P334"/>
<protein>
    <submittedName>
        <fullName evidence="1">Uncharacterized protein</fullName>
    </submittedName>
</protein>
<organism evidence="1 2">
    <name type="scientific">Chitinophaga silvisoli</name>
    <dbReference type="NCBI Taxonomy" id="2291814"/>
    <lineage>
        <taxon>Bacteria</taxon>
        <taxon>Pseudomonadati</taxon>
        <taxon>Bacteroidota</taxon>
        <taxon>Chitinophagia</taxon>
        <taxon>Chitinophagales</taxon>
        <taxon>Chitinophagaceae</taxon>
        <taxon>Chitinophaga</taxon>
    </lineage>
</organism>
<dbReference type="OrthoDB" id="5540856at2"/>
<name>A0A3E1P334_9BACT</name>
<gene>
    <name evidence="1" type="ORF">DXN04_14090</name>
</gene>
<dbReference type="Proteomes" id="UP000261174">
    <property type="component" value="Unassembled WGS sequence"/>
</dbReference>
<proteinExistence type="predicted"/>
<dbReference type="EMBL" id="QTJV01000004">
    <property type="protein sequence ID" value="RFM34408.1"/>
    <property type="molecule type" value="Genomic_DNA"/>
</dbReference>
<evidence type="ECO:0000313" key="2">
    <source>
        <dbReference type="Proteomes" id="UP000261174"/>
    </source>
</evidence>
<keyword evidence="2" id="KW-1185">Reference proteome</keyword>
<accession>A0A3E1P334</accession>
<reference evidence="1 2" key="1">
    <citation type="submission" date="2018-08" db="EMBL/GenBank/DDBJ databases">
        <title>Chitinophaga sp. K20C18050901, a novel bacterium isolated from forest soil.</title>
        <authorList>
            <person name="Wang C."/>
        </authorList>
    </citation>
    <scope>NUCLEOTIDE SEQUENCE [LARGE SCALE GENOMIC DNA]</scope>
    <source>
        <strain evidence="1 2">K20C18050901</strain>
    </source>
</reference>